<dbReference type="InterPro" id="IPR011009">
    <property type="entry name" value="Kinase-like_dom_sf"/>
</dbReference>
<dbReference type="AlphaFoldDB" id="A0A3M7DEG3"/>
<evidence type="ECO:0000256" key="7">
    <source>
        <dbReference type="ARBA" id="ARBA00047899"/>
    </source>
</evidence>
<sequence length="460" mass="53648">MSLMSASWSRQRLTSHLGRSTWPFCHTTRENQQLSLRGRLTTERRSKWRLGHSVARPRLPNPSFERIDSSYVVEEETLSGYQSRHYYPVRLGDVLNDRYKVIGKLGFGSASTVWLCRDLQKQYKYVALKVYINNSKYHRELPIYEEINDLQSTHEGQKYIRKIYDSFELQGPHGRHICLVHQPLGISLGELKELTPDGLFSAELIRQTLRCILSGLQFLHKEARVIHTDLQPSNMLLGIHDDSVLAKFERYEIEKPCPRKELDDRTIYLSRPMPLSKGTPCITDLSEGRFGGQVHTDRIMPNVYRAPEVILGLPWVYEVDVLGFAMVLWDLFQPKRLFNPQESEGRYSEAHHLAQMVSLLGPPPLKFLQRCGEKADQYGDRNGNWKNLVPIPETSLEHMDQRLEGEEKAQFMSFMRKMLQWDPEDRQDSESIYWDEWLLADLIESGEIVREDQQPSQHHQ</sequence>
<keyword evidence="6" id="KW-0067">ATP-binding</keyword>
<keyword evidence="4" id="KW-0547">Nucleotide-binding</keyword>
<gene>
    <name evidence="10" type="ORF">D0865_00331</name>
</gene>
<proteinExistence type="predicted"/>
<dbReference type="EMBL" id="QWIN01000009">
    <property type="protein sequence ID" value="RMY62604.1"/>
    <property type="molecule type" value="Genomic_DNA"/>
</dbReference>
<dbReference type="InterPro" id="IPR000719">
    <property type="entry name" value="Prot_kinase_dom"/>
</dbReference>
<evidence type="ECO:0000313" key="10">
    <source>
        <dbReference type="EMBL" id="RMY62604.1"/>
    </source>
</evidence>
<dbReference type="GO" id="GO:0004674">
    <property type="term" value="F:protein serine/threonine kinase activity"/>
    <property type="evidence" value="ECO:0007669"/>
    <property type="project" value="UniProtKB-KW"/>
</dbReference>
<evidence type="ECO:0000256" key="6">
    <source>
        <dbReference type="ARBA" id="ARBA00022840"/>
    </source>
</evidence>
<evidence type="ECO:0000256" key="8">
    <source>
        <dbReference type="ARBA" id="ARBA00048679"/>
    </source>
</evidence>
<dbReference type="GO" id="GO:0000245">
    <property type="term" value="P:spliceosomal complex assembly"/>
    <property type="evidence" value="ECO:0007669"/>
    <property type="project" value="TreeGrafter"/>
</dbReference>
<dbReference type="Gene3D" id="3.30.200.20">
    <property type="entry name" value="Phosphorylase Kinase, domain 1"/>
    <property type="match status" value="1"/>
</dbReference>
<feature type="domain" description="Protein kinase" evidence="9">
    <location>
        <begin position="99"/>
        <end position="438"/>
    </location>
</feature>
<dbReference type="Pfam" id="PF00069">
    <property type="entry name" value="Pkinase"/>
    <property type="match status" value="1"/>
</dbReference>
<reference evidence="10 11" key="1">
    <citation type="journal article" date="2018" name="BMC Genomics">
        <title>Genomic evidence for intraspecific hybridization in a clonal and extremely halotolerant yeast.</title>
        <authorList>
            <person name="Gostincar C."/>
            <person name="Stajich J.E."/>
            <person name="Zupancic J."/>
            <person name="Zalar P."/>
            <person name="Gunde-Cimerman N."/>
        </authorList>
    </citation>
    <scope>NUCLEOTIDE SEQUENCE [LARGE SCALE GENOMIC DNA]</scope>
    <source>
        <strain evidence="10 11">EXF-151</strain>
    </source>
</reference>
<dbReference type="EC" id="2.7.11.1" evidence="1"/>
<evidence type="ECO:0000256" key="2">
    <source>
        <dbReference type="ARBA" id="ARBA00022527"/>
    </source>
</evidence>
<dbReference type="VEuPathDB" id="FungiDB:BTJ68_01543"/>
<dbReference type="PANTHER" id="PTHR47634:SF9">
    <property type="entry name" value="PROTEIN KINASE DOMAIN-CONTAINING PROTEIN-RELATED"/>
    <property type="match status" value="1"/>
</dbReference>
<evidence type="ECO:0000256" key="3">
    <source>
        <dbReference type="ARBA" id="ARBA00022679"/>
    </source>
</evidence>
<accession>A0A3M7DEG3</accession>
<keyword evidence="3" id="KW-0808">Transferase</keyword>
<evidence type="ECO:0000256" key="5">
    <source>
        <dbReference type="ARBA" id="ARBA00022777"/>
    </source>
</evidence>
<protein>
    <recommendedName>
        <fullName evidence="1">non-specific serine/threonine protein kinase</fullName>
        <ecNumber evidence="1">2.7.11.1</ecNumber>
    </recommendedName>
</protein>
<comment type="catalytic activity">
    <reaction evidence="7">
        <text>L-threonyl-[protein] + ATP = O-phospho-L-threonyl-[protein] + ADP + H(+)</text>
        <dbReference type="Rhea" id="RHEA:46608"/>
        <dbReference type="Rhea" id="RHEA-COMP:11060"/>
        <dbReference type="Rhea" id="RHEA-COMP:11605"/>
        <dbReference type="ChEBI" id="CHEBI:15378"/>
        <dbReference type="ChEBI" id="CHEBI:30013"/>
        <dbReference type="ChEBI" id="CHEBI:30616"/>
        <dbReference type="ChEBI" id="CHEBI:61977"/>
        <dbReference type="ChEBI" id="CHEBI:456216"/>
        <dbReference type="EC" id="2.7.11.1"/>
    </reaction>
</comment>
<comment type="caution">
    <text evidence="10">The sequence shown here is derived from an EMBL/GenBank/DDBJ whole genome shotgun (WGS) entry which is preliminary data.</text>
</comment>
<keyword evidence="2" id="KW-0723">Serine/threonine-protein kinase</keyword>
<dbReference type="Proteomes" id="UP000270230">
    <property type="component" value="Unassembled WGS sequence"/>
</dbReference>
<dbReference type="InterPro" id="IPR051334">
    <property type="entry name" value="SRPK"/>
</dbReference>
<dbReference type="GO" id="GO:0005524">
    <property type="term" value="F:ATP binding"/>
    <property type="evidence" value="ECO:0007669"/>
    <property type="project" value="UniProtKB-KW"/>
</dbReference>
<dbReference type="SUPFAM" id="SSF56112">
    <property type="entry name" value="Protein kinase-like (PK-like)"/>
    <property type="match status" value="1"/>
</dbReference>
<comment type="catalytic activity">
    <reaction evidence="8">
        <text>L-seryl-[protein] + ATP = O-phospho-L-seryl-[protein] + ADP + H(+)</text>
        <dbReference type="Rhea" id="RHEA:17989"/>
        <dbReference type="Rhea" id="RHEA-COMP:9863"/>
        <dbReference type="Rhea" id="RHEA-COMP:11604"/>
        <dbReference type="ChEBI" id="CHEBI:15378"/>
        <dbReference type="ChEBI" id="CHEBI:29999"/>
        <dbReference type="ChEBI" id="CHEBI:30616"/>
        <dbReference type="ChEBI" id="CHEBI:83421"/>
        <dbReference type="ChEBI" id="CHEBI:456216"/>
        <dbReference type="EC" id="2.7.11.1"/>
    </reaction>
</comment>
<dbReference type="GO" id="GO:0050684">
    <property type="term" value="P:regulation of mRNA processing"/>
    <property type="evidence" value="ECO:0007669"/>
    <property type="project" value="TreeGrafter"/>
</dbReference>
<dbReference type="OrthoDB" id="5979581at2759"/>
<evidence type="ECO:0000256" key="4">
    <source>
        <dbReference type="ARBA" id="ARBA00022741"/>
    </source>
</evidence>
<dbReference type="SMART" id="SM00220">
    <property type="entry name" value="S_TKc"/>
    <property type="match status" value="1"/>
</dbReference>
<evidence type="ECO:0000256" key="1">
    <source>
        <dbReference type="ARBA" id="ARBA00012513"/>
    </source>
</evidence>
<evidence type="ECO:0000259" key="9">
    <source>
        <dbReference type="PROSITE" id="PS50011"/>
    </source>
</evidence>
<dbReference type="PROSITE" id="PS50011">
    <property type="entry name" value="PROTEIN_KINASE_DOM"/>
    <property type="match status" value="1"/>
</dbReference>
<dbReference type="Gene3D" id="1.10.510.10">
    <property type="entry name" value="Transferase(Phosphotransferase) domain 1"/>
    <property type="match status" value="1"/>
</dbReference>
<keyword evidence="5" id="KW-0418">Kinase</keyword>
<dbReference type="PANTHER" id="PTHR47634">
    <property type="entry name" value="PROTEIN KINASE DOMAIN-CONTAINING PROTEIN-RELATED"/>
    <property type="match status" value="1"/>
</dbReference>
<name>A0A3M7DEG3_HORWE</name>
<evidence type="ECO:0000313" key="11">
    <source>
        <dbReference type="Proteomes" id="UP000270230"/>
    </source>
</evidence>
<organism evidence="10 11">
    <name type="scientific">Hortaea werneckii</name>
    <name type="common">Black yeast</name>
    <name type="synonym">Cladosporium werneckii</name>
    <dbReference type="NCBI Taxonomy" id="91943"/>
    <lineage>
        <taxon>Eukaryota</taxon>
        <taxon>Fungi</taxon>
        <taxon>Dikarya</taxon>
        <taxon>Ascomycota</taxon>
        <taxon>Pezizomycotina</taxon>
        <taxon>Dothideomycetes</taxon>
        <taxon>Dothideomycetidae</taxon>
        <taxon>Mycosphaerellales</taxon>
        <taxon>Teratosphaeriaceae</taxon>
        <taxon>Hortaea</taxon>
    </lineage>
</organism>